<feature type="non-terminal residue" evidence="2">
    <location>
        <position position="1"/>
    </location>
</feature>
<dbReference type="AlphaFoldDB" id="A0AAD7ZIM6"/>
<proteinExistence type="predicted"/>
<dbReference type="EMBL" id="JASPKZ010008050">
    <property type="protein sequence ID" value="KAJ9581032.1"/>
    <property type="molecule type" value="Genomic_DNA"/>
</dbReference>
<organism evidence="2 3">
    <name type="scientific">Diploptera punctata</name>
    <name type="common">Pacific beetle cockroach</name>
    <dbReference type="NCBI Taxonomy" id="6984"/>
    <lineage>
        <taxon>Eukaryota</taxon>
        <taxon>Metazoa</taxon>
        <taxon>Ecdysozoa</taxon>
        <taxon>Arthropoda</taxon>
        <taxon>Hexapoda</taxon>
        <taxon>Insecta</taxon>
        <taxon>Pterygota</taxon>
        <taxon>Neoptera</taxon>
        <taxon>Polyneoptera</taxon>
        <taxon>Dictyoptera</taxon>
        <taxon>Blattodea</taxon>
        <taxon>Blaberoidea</taxon>
        <taxon>Blaberidae</taxon>
        <taxon>Diplopterinae</taxon>
        <taxon>Diploptera</taxon>
    </lineage>
</organism>
<comment type="caution">
    <text evidence="2">The sequence shown here is derived from an EMBL/GenBank/DDBJ whole genome shotgun (WGS) entry which is preliminary data.</text>
</comment>
<accession>A0AAD7ZIM6</accession>
<reference evidence="2" key="2">
    <citation type="submission" date="2023-05" db="EMBL/GenBank/DDBJ databases">
        <authorList>
            <person name="Fouks B."/>
        </authorList>
    </citation>
    <scope>NUCLEOTIDE SEQUENCE</scope>
    <source>
        <strain evidence="2">Stay&amp;Tobe</strain>
        <tissue evidence="2">Testes</tissue>
    </source>
</reference>
<evidence type="ECO:0000256" key="1">
    <source>
        <dbReference type="SAM" id="MobiDB-lite"/>
    </source>
</evidence>
<protein>
    <submittedName>
        <fullName evidence="2">Uncharacterized protein</fullName>
    </submittedName>
</protein>
<feature type="region of interest" description="Disordered" evidence="1">
    <location>
        <begin position="43"/>
        <end position="62"/>
    </location>
</feature>
<evidence type="ECO:0000313" key="3">
    <source>
        <dbReference type="Proteomes" id="UP001233999"/>
    </source>
</evidence>
<dbReference type="Proteomes" id="UP001233999">
    <property type="component" value="Unassembled WGS sequence"/>
</dbReference>
<feature type="non-terminal residue" evidence="2">
    <location>
        <position position="62"/>
    </location>
</feature>
<name>A0AAD7ZIM6_DIPPU</name>
<keyword evidence="3" id="KW-1185">Reference proteome</keyword>
<gene>
    <name evidence="2" type="ORF">L9F63_023786</name>
</gene>
<evidence type="ECO:0000313" key="2">
    <source>
        <dbReference type="EMBL" id="KAJ9581032.1"/>
    </source>
</evidence>
<feature type="compositionally biased region" description="Basic and acidic residues" evidence="1">
    <location>
        <begin position="45"/>
        <end position="62"/>
    </location>
</feature>
<reference evidence="2" key="1">
    <citation type="journal article" date="2023" name="IScience">
        <title>Live-bearing cockroach genome reveals convergent evolutionary mechanisms linked to viviparity in insects and beyond.</title>
        <authorList>
            <person name="Fouks B."/>
            <person name="Harrison M.C."/>
            <person name="Mikhailova A.A."/>
            <person name="Marchal E."/>
            <person name="English S."/>
            <person name="Carruthers M."/>
            <person name="Jennings E.C."/>
            <person name="Chiamaka E.L."/>
            <person name="Frigard R.A."/>
            <person name="Pippel M."/>
            <person name="Attardo G.M."/>
            <person name="Benoit J.B."/>
            <person name="Bornberg-Bauer E."/>
            <person name="Tobe S.S."/>
        </authorList>
    </citation>
    <scope>NUCLEOTIDE SEQUENCE</scope>
    <source>
        <strain evidence="2">Stay&amp;Tobe</strain>
    </source>
</reference>
<sequence length="62" mass="7488">VSYLRAEFMKPSLRKDRSSVAKSIVNCFRSSHFSNEFEMQNTYKNRNENQHNKTKETHFFEI</sequence>